<evidence type="ECO:0000256" key="3">
    <source>
        <dbReference type="ARBA" id="ARBA00022448"/>
    </source>
</evidence>
<accession>F5XMB9</accession>
<dbReference type="KEGG" id="mph:MLP_33620"/>
<dbReference type="Proteomes" id="UP000007947">
    <property type="component" value="Chromosome"/>
</dbReference>
<dbReference type="PANTHER" id="PTHR43649:SF31">
    <property type="entry name" value="SN-GLYCEROL-3-PHOSPHATE-BINDING PERIPLASMIC PROTEIN UGPB"/>
    <property type="match status" value="1"/>
</dbReference>
<evidence type="ECO:0000313" key="6">
    <source>
        <dbReference type="Proteomes" id="UP000007947"/>
    </source>
</evidence>
<keyword evidence="4" id="KW-0732">Signal</keyword>
<dbReference type="EMBL" id="AP012204">
    <property type="protein sequence ID" value="BAK36376.1"/>
    <property type="molecule type" value="Genomic_DNA"/>
</dbReference>
<proteinExistence type="inferred from homology"/>
<keyword evidence="3" id="KW-0813">Transport</keyword>
<dbReference type="InterPro" id="IPR006059">
    <property type="entry name" value="SBP"/>
</dbReference>
<reference evidence="5 6" key="1">
    <citation type="submission" date="2011-05" db="EMBL/GenBank/DDBJ databases">
        <title>Whole genome sequence of Microlunatus phosphovorus NM-1.</title>
        <authorList>
            <person name="Hosoyama A."/>
            <person name="Sasaki K."/>
            <person name="Harada T."/>
            <person name="Igarashi R."/>
            <person name="Kawakoshi A."/>
            <person name="Sasagawa M."/>
            <person name="Fukada J."/>
            <person name="Nakamura S."/>
            <person name="Katano Y."/>
            <person name="Hanada S."/>
            <person name="Kamagata Y."/>
            <person name="Nakamura N."/>
            <person name="Yamazaki S."/>
            <person name="Fujita N."/>
        </authorList>
    </citation>
    <scope>NUCLEOTIDE SEQUENCE [LARGE SCALE GENOMIC DNA]</scope>
    <source>
        <strain evidence="6">ATCC 700054 / DSM 10555 / JCM 9379 / NBRC 101784 / NCIMB 13414 / VKM Ac-1990 / NM-1</strain>
    </source>
</reference>
<dbReference type="OrthoDB" id="2531053at2"/>
<dbReference type="AlphaFoldDB" id="F5XMB9"/>
<dbReference type="Pfam" id="PF13416">
    <property type="entry name" value="SBP_bac_8"/>
    <property type="match status" value="1"/>
</dbReference>
<evidence type="ECO:0000256" key="1">
    <source>
        <dbReference type="ARBA" id="ARBA00004196"/>
    </source>
</evidence>
<comment type="subcellular location">
    <subcellularLocation>
        <location evidence="1">Cell envelope</location>
    </subcellularLocation>
</comment>
<protein>
    <submittedName>
        <fullName evidence="5">Putative sugar ABC transporter substrate-binding protein</fullName>
    </submittedName>
</protein>
<dbReference type="CDD" id="cd13585">
    <property type="entry name" value="PBP2_TMBP_like"/>
    <property type="match status" value="1"/>
</dbReference>
<gene>
    <name evidence="5" type="ordered locus">MLP_33620</name>
</gene>
<dbReference type="InterPro" id="IPR006311">
    <property type="entry name" value="TAT_signal"/>
</dbReference>
<evidence type="ECO:0000256" key="2">
    <source>
        <dbReference type="ARBA" id="ARBA00008520"/>
    </source>
</evidence>
<dbReference type="Gene3D" id="3.40.190.10">
    <property type="entry name" value="Periplasmic binding protein-like II"/>
    <property type="match status" value="1"/>
</dbReference>
<evidence type="ECO:0000313" key="5">
    <source>
        <dbReference type="EMBL" id="BAK36376.1"/>
    </source>
</evidence>
<dbReference type="SUPFAM" id="SSF53850">
    <property type="entry name" value="Periplasmic binding protein-like II"/>
    <property type="match status" value="1"/>
</dbReference>
<dbReference type="GO" id="GO:0030313">
    <property type="term" value="C:cell envelope"/>
    <property type="evidence" value="ECO:0007669"/>
    <property type="project" value="UniProtKB-SubCell"/>
</dbReference>
<organism evidence="5 6">
    <name type="scientific">Microlunatus phosphovorus (strain ATCC 700054 / DSM 10555 / JCM 9379 / NBRC 101784 / NCIMB 13414 / VKM Ac-1990 / NM-1)</name>
    <dbReference type="NCBI Taxonomy" id="1032480"/>
    <lineage>
        <taxon>Bacteria</taxon>
        <taxon>Bacillati</taxon>
        <taxon>Actinomycetota</taxon>
        <taxon>Actinomycetes</taxon>
        <taxon>Propionibacteriales</taxon>
        <taxon>Propionibacteriaceae</taxon>
        <taxon>Microlunatus</taxon>
    </lineage>
</organism>
<evidence type="ECO:0000256" key="4">
    <source>
        <dbReference type="ARBA" id="ARBA00022729"/>
    </source>
</evidence>
<comment type="similarity">
    <text evidence="2">Belongs to the bacterial solute-binding protein 1 family.</text>
</comment>
<dbReference type="InterPro" id="IPR050490">
    <property type="entry name" value="Bact_solute-bd_prot1"/>
</dbReference>
<dbReference type="PANTHER" id="PTHR43649">
    <property type="entry name" value="ARABINOSE-BINDING PROTEIN-RELATED"/>
    <property type="match status" value="1"/>
</dbReference>
<dbReference type="PROSITE" id="PS51318">
    <property type="entry name" value="TAT"/>
    <property type="match status" value="1"/>
</dbReference>
<dbReference type="eggNOG" id="COG1653">
    <property type="taxonomic scope" value="Bacteria"/>
</dbReference>
<keyword evidence="6" id="KW-1185">Reference proteome</keyword>
<sequence>MTEVKDALGRAVSRRSFLGTTALAGLGVAGAGTLLAGCGSGSGSGSGGGGEGGKEGGGPITWANWANPGEAVRFKEFSADYTKQYGVQVTWQQVVGDYQPKLMTQLAGGAAPDAFYVQDTMMSTLIGSGKAVALDEFLGSADSPVKVDSFHPGLLPWCKGEDGKLYGLPVDCNPIVVWYNKKMLQEAGVTTDPGAAIAAGTWNQAAFDDMLTKIKATGKRGIVVEAGWGDFASMITTFGGTAFDPDTGKCVWDTDPKAQEVLAWLFDHFKENTITYGGSLPKGQGAEQLFYAGQMAMVTKGRWILPNLKKLKNLDYDMAPYPSEDGKTVMPVQVAVAAMSVQTGAKDVDASLKFLGRFVNADGQKFRLAGGGNAVPSVTGLEDIVLEDNIPPNGKYFNEVAAVGYTIPLAIATNAKVATNLQPTIDAIIKGGADSKEFAKKTAAFINAGS</sequence>
<dbReference type="STRING" id="1032480.MLP_33620"/>
<dbReference type="RefSeq" id="WP_013864236.1">
    <property type="nucleotide sequence ID" value="NC_015635.1"/>
</dbReference>
<dbReference type="HOGENOM" id="CLU_031285_10_5_11"/>
<name>F5XMB9_MICPN</name>